<evidence type="ECO:0000313" key="4">
    <source>
        <dbReference type="EMBL" id="MBF8437852.1"/>
    </source>
</evidence>
<evidence type="ECO:0000256" key="2">
    <source>
        <dbReference type="SAM" id="Coils"/>
    </source>
</evidence>
<keyword evidence="4" id="KW-0282">Flagellum</keyword>
<dbReference type="GO" id="GO:0044780">
    <property type="term" value="P:bacterial-type flagellum assembly"/>
    <property type="evidence" value="ECO:0007669"/>
    <property type="project" value="InterPro"/>
</dbReference>
<feature type="compositionally biased region" description="Polar residues" evidence="3">
    <location>
        <begin position="158"/>
        <end position="169"/>
    </location>
</feature>
<keyword evidence="1" id="KW-1005">Bacterial flagellum biogenesis</keyword>
<dbReference type="Pfam" id="PF05130">
    <property type="entry name" value="FlgN"/>
    <property type="match status" value="1"/>
</dbReference>
<gene>
    <name evidence="4" type="ORF">I0Q91_12210</name>
</gene>
<evidence type="ECO:0000313" key="5">
    <source>
        <dbReference type="Proteomes" id="UP000621436"/>
    </source>
</evidence>
<feature type="coiled-coil region" evidence="2">
    <location>
        <begin position="101"/>
        <end position="128"/>
    </location>
</feature>
<protein>
    <submittedName>
        <fullName evidence="4">Flagellar protein FlgN</fullName>
    </submittedName>
</protein>
<dbReference type="EMBL" id="JADPIE010000007">
    <property type="protein sequence ID" value="MBF8437852.1"/>
    <property type="molecule type" value="Genomic_DNA"/>
</dbReference>
<reference evidence="4" key="1">
    <citation type="submission" date="2020-11" db="EMBL/GenBank/DDBJ databases">
        <title>Halonatronomonas betainensis gen. nov., sp. nov. a novel haloalkaliphilic representative of the family Halanaerobiacae capable of betaine degradation.</title>
        <authorList>
            <person name="Boltyanskaya Y."/>
            <person name="Kevbrin V."/>
            <person name="Detkova E."/>
            <person name="Grouzdev D.S."/>
            <person name="Koziaeva V."/>
            <person name="Zhilina T."/>
        </authorList>
    </citation>
    <scope>NUCLEOTIDE SEQUENCE</scope>
    <source>
        <strain evidence="4">Z-7014</strain>
    </source>
</reference>
<accession>A0A931ASX4</accession>
<dbReference type="Gene3D" id="1.20.58.300">
    <property type="entry name" value="FlgN-like"/>
    <property type="match status" value="1"/>
</dbReference>
<organism evidence="4 5">
    <name type="scientific">Halonatronomonas betaini</name>
    <dbReference type="NCBI Taxonomy" id="2778430"/>
    <lineage>
        <taxon>Bacteria</taxon>
        <taxon>Bacillati</taxon>
        <taxon>Bacillota</taxon>
        <taxon>Clostridia</taxon>
        <taxon>Halanaerobiales</taxon>
        <taxon>Halarsenatibacteraceae</taxon>
        <taxon>Halonatronomonas</taxon>
    </lineage>
</organism>
<dbReference type="Proteomes" id="UP000621436">
    <property type="component" value="Unassembled WGS sequence"/>
</dbReference>
<sequence>MAAQIKEPAEKLYKILSEEYRVYQELQRLGNKKQEALIENELEDLAEIVEAETELMDNVDNLEAARLQLIESISTNLDQSAEELSFNQLLPELPEAKKAEFSELRDKLLELIEDLNALNESNRQLLMEALKFNEFSMKAVIGTENQQTYENPGKAGKNNKSNRIINRQA</sequence>
<keyword evidence="4" id="KW-0966">Cell projection</keyword>
<proteinExistence type="predicted"/>
<keyword evidence="5" id="KW-1185">Reference proteome</keyword>
<evidence type="ECO:0000256" key="1">
    <source>
        <dbReference type="ARBA" id="ARBA00022795"/>
    </source>
</evidence>
<dbReference type="AlphaFoldDB" id="A0A931ASX4"/>
<comment type="caution">
    <text evidence="4">The sequence shown here is derived from an EMBL/GenBank/DDBJ whole genome shotgun (WGS) entry which is preliminary data.</text>
</comment>
<dbReference type="RefSeq" id="WP_270454886.1">
    <property type="nucleotide sequence ID" value="NZ_JADPIE010000007.1"/>
</dbReference>
<feature type="coiled-coil region" evidence="2">
    <location>
        <begin position="31"/>
        <end position="65"/>
    </location>
</feature>
<evidence type="ECO:0000256" key="3">
    <source>
        <dbReference type="SAM" id="MobiDB-lite"/>
    </source>
</evidence>
<keyword evidence="4" id="KW-0969">Cilium</keyword>
<dbReference type="InterPro" id="IPR007809">
    <property type="entry name" value="FlgN-like"/>
</dbReference>
<name>A0A931ASX4_9FIRM</name>
<dbReference type="InterPro" id="IPR036679">
    <property type="entry name" value="FlgN-like_sf"/>
</dbReference>
<keyword evidence="2" id="KW-0175">Coiled coil</keyword>
<dbReference type="SUPFAM" id="SSF140566">
    <property type="entry name" value="FlgN-like"/>
    <property type="match status" value="1"/>
</dbReference>
<feature type="region of interest" description="Disordered" evidence="3">
    <location>
        <begin position="146"/>
        <end position="169"/>
    </location>
</feature>